<dbReference type="GO" id="GO:0071555">
    <property type="term" value="P:cell wall organization"/>
    <property type="evidence" value="ECO:0007669"/>
    <property type="project" value="UniProtKB-UniRule"/>
</dbReference>
<dbReference type="Gene3D" id="1.10.101.10">
    <property type="entry name" value="PGBD-like superfamily/PGBD"/>
    <property type="match status" value="1"/>
</dbReference>
<dbReference type="PANTHER" id="PTHR41533:SF2">
    <property type="entry name" value="BLR7131 PROTEIN"/>
    <property type="match status" value="1"/>
</dbReference>
<keyword evidence="6 7" id="KW-0961">Cell wall biogenesis/degradation</keyword>
<dbReference type="GO" id="GO:0016740">
    <property type="term" value="F:transferase activity"/>
    <property type="evidence" value="ECO:0007669"/>
    <property type="project" value="UniProtKB-KW"/>
</dbReference>
<dbReference type="EMBL" id="JAAKZF010000031">
    <property type="protein sequence ID" value="NGO53441.1"/>
    <property type="molecule type" value="Genomic_DNA"/>
</dbReference>
<evidence type="ECO:0000256" key="4">
    <source>
        <dbReference type="ARBA" id="ARBA00022960"/>
    </source>
</evidence>
<dbReference type="InterPro" id="IPR036366">
    <property type="entry name" value="PGBDSf"/>
</dbReference>
<keyword evidence="5 7" id="KW-0573">Peptidoglycan synthesis</keyword>
<reference evidence="10 11" key="1">
    <citation type="submission" date="2020-02" db="EMBL/GenBank/DDBJ databases">
        <title>Genome sequence of strain CCNWXJ40-4.</title>
        <authorList>
            <person name="Gao J."/>
            <person name="Sun J."/>
        </authorList>
    </citation>
    <scope>NUCLEOTIDE SEQUENCE [LARGE SCALE GENOMIC DNA]</scope>
    <source>
        <strain evidence="10 11">CCNWXJ 40-4</strain>
    </source>
</reference>
<keyword evidence="4 7" id="KW-0133">Cell shape</keyword>
<keyword evidence="3" id="KW-0808">Transferase</keyword>
<dbReference type="GO" id="GO:0004180">
    <property type="term" value="F:carboxypeptidase activity"/>
    <property type="evidence" value="ECO:0007669"/>
    <property type="project" value="UniProtKB-ARBA"/>
</dbReference>
<dbReference type="SUPFAM" id="SSF47090">
    <property type="entry name" value="PGBD-like"/>
    <property type="match status" value="1"/>
</dbReference>
<sequence length="625" mass="69085">MGFVAKTIGSLPAAVLAATLALGAPQSQAQGLFDILFGGGINKSRRAELPRSPRVHPPRVQRQYRKAVPAPKITGPSYYTYKADPLVRVDFTTLTAAGQTVSFEPSLTRSAFREATTGLADFDLYAEKDIAKALADHYSASPEFIWVTGSSANNRAREAVRVLSEADSHGLSPADYAVTIPGAAHSLDDTAARQRAMVRFEMAMSARVLRYVRDAQGGRIDPNRLSGYHDFPAKPIDLAGVLKALAYTTKVRAFLESRHPQSPEYQALRVELEALRASSENEIVVDAKLLLKPGQTSPELPKLLQLIARNVDDEFGGEYGETLWRLGKSELYSEELVPVIKAVQEKNGLKPDGVIGPRTVATLAGASKADRLEKVTFALEQLRWLPSDLGSPRVFINQPAYTASYIEGGQEKLNMRVVIGKPSNQTSFFYDEIEQVDYNPYWGVPQSIIVNEMLPRLRRDPGYLDRSGYEVTDSRGRRIPSSAISWGRYGAKVPYSIRQTPSEANALGELKILFPNKHAIYMHDTPQKALFDRDSRAFSHGCVRLNDPRGMAAAVLGTTVQHIEAKLKQGHSSEKVTRKIPVYVAYFTAWPDINGKIEYFGDVYDRDARLKTALEKTDELRASSI</sequence>
<feature type="chain" id="PRO_5026251999" evidence="8">
    <location>
        <begin position="30"/>
        <end position="625"/>
    </location>
</feature>
<comment type="pathway">
    <text evidence="1 7">Cell wall biogenesis; peptidoglycan biosynthesis.</text>
</comment>
<dbReference type="GO" id="GO:0008360">
    <property type="term" value="P:regulation of cell shape"/>
    <property type="evidence" value="ECO:0007669"/>
    <property type="project" value="UniProtKB-UniRule"/>
</dbReference>
<evidence type="ECO:0000256" key="8">
    <source>
        <dbReference type="SAM" id="SignalP"/>
    </source>
</evidence>
<dbReference type="InterPro" id="IPR045380">
    <property type="entry name" value="LD_TPept_scaffold_dom"/>
</dbReference>
<dbReference type="InterPro" id="IPR002477">
    <property type="entry name" value="Peptidoglycan-bd-like"/>
</dbReference>
<evidence type="ECO:0000256" key="3">
    <source>
        <dbReference type="ARBA" id="ARBA00022679"/>
    </source>
</evidence>
<dbReference type="Gene3D" id="2.40.440.10">
    <property type="entry name" value="L,D-transpeptidase catalytic domain-like"/>
    <property type="match status" value="1"/>
</dbReference>
<dbReference type="Pfam" id="PF01471">
    <property type="entry name" value="PG_binding_1"/>
    <property type="match status" value="1"/>
</dbReference>
<dbReference type="RefSeq" id="WP_165030810.1">
    <property type="nucleotide sequence ID" value="NZ_JAAKZF010000031.1"/>
</dbReference>
<keyword evidence="11" id="KW-1185">Reference proteome</keyword>
<comment type="caution">
    <text evidence="10">The sequence shown here is derived from an EMBL/GenBank/DDBJ whole genome shotgun (WGS) entry which is preliminary data.</text>
</comment>
<dbReference type="UniPathway" id="UPA00219"/>
<evidence type="ECO:0000256" key="5">
    <source>
        <dbReference type="ARBA" id="ARBA00022984"/>
    </source>
</evidence>
<dbReference type="PANTHER" id="PTHR41533">
    <property type="entry name" value="L,D-TRANSPEPTIDASE HI_1667-RELATED"/>
    <property type="match status" value="1"/>
</dbReference>
<evidence type="ECO:0000259" key="9">
    <source>
        <dbReference type="PROSITE" id="PS52029"/>
    </source>
</evidence>
<dbReference type="Proteomes" id="UP001642900">
    <property type="component" value="Unassembled WGS sequence"/>
</dbReference>
<evidence type="ECO:0000256" key="1">
    <source>
        <dbReference type="ARBA" id="ARBA00004752"/>
    </source>
</evidence>
<dbReference type="SUPFAM" id="SSF141523">
    <property type="entry name" value="L,D-transpeptidase catalytic domain-like"/>
    <property type="match status" value="1"/>
</dbReference>
<dbReference type="InterPro" id="IPR038063">
    <property type="entry name" value="Transpep_catalytic_dom"/>
</dbReference>
<feature type="active site" description="Proton donor/acceptor" evidence="7">
    <location>
        <position position="523"/>
    </location>
</feature>
<protein>
    <submittedName>
        <fullName evidence="10">Murein L,D-transpeptidase</fullName>
    </submittedName>
</protein>
<name>A0A6G4WFB0_9HYPH</name>
<dbReference type="CDD" id="cd16913">
    <property type="entry name" value="YkuD_like"/>
    <property type="match status" value="1"/>
</dbReference>
<dbReference type="Pfam" id="PF03734">
    <property type="entry name" value="YkuD"/>
    <property type="match status" value="1"/>
</dbReference>
<evidence type="ECO:0000256" key="7">
    <source>
        <dbReference type="PROSITE-ProRule" id="PRU01373"/>
    </source>
</evidence>
<dbReference type="AlphaFoldDB" id="A0A6G4WFB0"/>
<evidence type="ECO:0000313" key="10">
    <source>
        <dbReference type="EMBL" id="NGO53441.1"/>
    </source>
</evidence>
<feature type="active site" description="Nucleophile" evidence="7">
    <location>
        <position position="542"/>
    </location>
</feature>
<evidence type="ECO:0000256" key="2">
    <source>
        <dbReference type="ARBA" id="ARBA00005992"/>
    </source>
</evidence>
<keyword evidence="8" id="KW-0732">Signal</keyword>
<comment type="similarity">
    <text evidence="2">Belongs to the YkuD family.</text>
</comment>
<gene>
    <name evidence="10" type="ORF">G6N73_20125</name>
</gene>
<dbReference type="InterPro" id="IPR052905">
    <property type="entry name" value="LD-transpeptidase_YkuD-like"/>
</dbReference>
<dbReference type="InterPro" id="IPR036365">
    <property type="entry name" value="PGBD-like_sf"/>
</dbReference>
<evidence type="ECO:0000313" key="11">
    <source>
        <dbReference type="Proteomes" id="UP001642900"/>
    </source>
</evidence>
<evidence type="ECO:0000256" key="6">
    <source>
        <dbReference type="ARBA" id="ARBA00023316"/>
    </source>
</evidence>
<dbReference type="PROSITE" id="PS52029">
    <property type="entry name" value="LD_TPASE"/>
    <property type="match status" value="1"/>
</dbReference>
<dbReference type="GO" id="GO:0009252">
    <property type="term" value="P:peptidoglycan biosynthetic process"/>
    <property type="evidence" value="ECO:0007669"/>
    <property type="project" value="UniProtKB-UniPathway"/>
</dbReference>
<dbReference type="Pfam" id="PF20142">
    <property type="entry name" value="Scaffold"/>
    <property type="match status" value="1"/>
</dbReference>
<feature type="signal peptide" evidence="8">
    <location>
        <begin position="1"/>
        <end position="29"/>
    </location>
</feature>
<dbReference type="InterPro" id="IPR005490">
    <property type="entry name" value="LD_TPept_cat_dom"/>
</dbReference>
<proteinExistence type="inferred from homology"/>
<feature type="domain" description="L,D-TPase catalytic" evidence="9">
    <location>
        <begin position="392"/>
        <end position="563"/>
    </location>
</feature>
<organism evidence="10 11">
    <name type="scientific">Allomesorhizobium camelthorni</name>
    <dbReference type="NCBI Taxonomy" id="475069"/>
    <lineage>
        <taxon>Bacteria</taxon>
        <taxon>Pseudomonadati</taxon>
        <taxon>Pseudomonadota</taxon>
        <taxon>Alphaproteobacteria</taxon>
        <taxon>Hyphomicrobiales</taxon>
        <taxon>Phyllobacteriaceae</taxon>
        <taxon>Allomesorhizobium</taxon>
    </lineage>
</organism>
<accession>A0A6G4WFB0</accession>